<dbReference type="SUPFAM" id="SSF52540">
    <property type="entry name" value="P-loop containing nucleoside triphosphate hydrolases"/>
    <property type="match status" value="1"/>
</dbReference>
<protein>
    <submittedName>
        <fullName evidence="1">Transposase</fullName>
    </submittedName>
</protein>
<reference evidence="1" key="1">
    <citation type="journal article" date="2017" name="Antimicrob. Agents Chemother.">
        <title>Characterization of carbapenemase-producing Pseudomonas aeruginosa isolated in Czech hospitals, during 2015.</title>
        <authorList>
            <person name="Papagiannitsis C.C."/>
            <person name="Hrabak J."/>
        </authorList>
    </citation>
    <scope>NUCLEOTIDE SEQUENCE</scope>
    <source>
        <strain evidence="1">32301cz</strain>
    </source>
</reference>
<accession>A0A290YMQ0</accession>
<organism evidence="1">
    <name type="scientific">Pseudomonas aeruginosa</name>
    <dbReference type="NCBI Taxonomy" id="287"/>
    <lineage>
        <taxon>Bacteria</taxon>
        <taxon>Pseudomonadati</taxon>
        <taxon>Pseudomonadota</taxon>
        <taxon>Gammaproteobacteria</taxon>
        <taxon>Pseudomonadales</taxon>
        <taxon>Pseudomonadaceae</taxon>
        <taxon>Pseudomonas</taxon>
    </lineage>
</organism>
<evidence type="ECO:0000313" key="2">
    <source>
        <dbReference type="EMBL" id="WOS78117.1"/>
    </source>
</evidence>
<dbReference type="EMBL" id="KY860568">
    <property type="protein sequence ID" value="ATE47199.1"/>
    <property type="molecule type" value="Genomic_DNA"/>
</dbReference>
<name>A0A290YMQ0_PSEAI</name>
<sequence length="449" mass="49574">MNEVINTRFDGCLDVERIRERVTVKPGAVRDLGGKDVLVAAEALEGALKEIYLPNDFSLAFIKEMATKASLHSQRLFSSEVEYISRIYNPPDVEVAPICLTGLAGIGKTQTIAALRKVLPPPVDLACNHFEGSLKLTSHWYASARGKAGGRQMLADFVLGDQRSTSHNVAKLLVECRRRANRDGVSLLLLEETQHINAGQGVSRVTDILLTLAAIGPPMVFVSNYSLLHKLLGRNSEDKQRLLSEPRIMLPDDPESSGWRNYIVECVRVSGGHISGSIDDLAHEIYKSTFGIKRLVVQLIKHAYIEARSSGRESLTLSDISQAYRSVAYAANREDVEELQLQALQNRRTGGRLDLRCPFELPVTVRSNIVAFARADRDNRVVAKVFDSALNESERAAMDHIEKATSKTTLSTKAPRAPRLPKASVEDLTSAFHQFVESTSSPPKPKKPK</sequence>
<dbReference type="Proteomes" id="UP001297540">
    <property type="component" value="Chromosome"/>
</dbReference>
<proteinExistence type="predicted"/>
<dbReference type="InterPro" id="IPR027417">
    <property type="entry name" value="P-loop_NTPase"/>
</dbReference>
<dbReference type="EMBL" id="CP136986">
    <property type="protein sequence ID" value="WOS78117.1"/>
    <property type="molecule type" value="Genomic_DNA"/>
</dbReference>
<reference evidence="2" key="2">
    <citation type="submission" date="2023-06" db="EMBL/GenBank/DDBJ databases">
        <authorList>
            <consortium name="Clinical and Environmental Microbiology Branch: Whole genome sequencing antimicrobial resistance pathogens in the healthcare setting"/>
        </authorList>
    </citation>
    <scope>NUCLEOTIDE SEQUENCE</scope>
    <source>
        <strain evidence="2">2021CK-01020</strain>
    </source>
</reference>
<reference evidence="2" key="3">
    <citation type="submission" date="2023-10" db="EMBL/GenBank/DDBJ databases">
        <title>Pathogen: clinical or host-associated sample.</title>
        <authorList>
            <person name="Hergert J."/>
            <person name="Casey R."/>
            <person name="Wagner J."/>
            <person name="Young E.L."/>
            <person name="Oakeson K.F."/>
        </authorList>
    </citation>
    <scope>NUCLEOTIDE SEQUENCE</scope>
    <source>
        <strain evidence="2">2021CK-01020</strain>
    </source>
</reference>
<dbReference type="AlphaFoldDB" id="A0A290YMQ0"/>
<dbReference type="RefSeq" id="WP_033874681.1">
    <property type="nucleotide sequence ID" value="NZ_CABIOT010000028.1"/>
</dbReference>
<evidence type="ECO:0000313" key="1">
    <source>
        <dbReference type="EMBL" id="ATE47199.1"/>
    </source>
</evidence>
<gene>
    <name evidence="2" type="ORF">L4V69_37575</name>
</gene>